<organism evidence="3 4">
    <name type="scientific">Tissierella praeacuta DSM 18095</name>
    <dbReference type="NCBI Taxonomy" id="1123404"/>
    <lineage>
        <taxon>Bacteria</taxon>
        <taxon>Bacillati</taxon>
        <taxon>Bacillota</taxon>
        <taxon>Tissierellia</taxon>
        <taxon>Tissierellales</taxon>
        <taxon>Tissierellaceae</taxon>
        <taxon>Tissierella</taxon>
    </lineage>
</organism>
<feature type="transmembrane region" description="Helical" evidence="1">
    <location>
        <begin position="6"/>
        <end position="25"/>
    </location>
</feature>
<feature type="transmembrane region" description="Helical" evidence="1">
    <location>
        <begin position="37"/>
        <end position="54"/>
    </location>
</feature>
<dbReference type="EMBL" id="FQTY01000013">
    <property type="protein sequence ID" value="SHE96447.1"/>
    <property type="molecule type" value="Genomic_DNA"/>
</dbReference>
<dbReference type="Proteomes" id="UP000184114">
    <property type="component" value="Unassembled WGS sequence"/>
</dbReference>
<feature type="domain" description="Nucleoside transporter/FeoB GTPase Gate" evidence="2">
    <location>
        <begin position="43"/>
        <end position="153"/>
    </location>
</feature>
<evidence type="ECO:0000313" key="4">
    <source>
        <dbReference type="Proteomes" id="UP000184114"/>
    </source>
</evidence>
<sequence>MLNLIWAGLIIIGFGVGILTGNLDSVTNAAINNAKSAVELAMGLIGVMALWLGIMKIAEDSGLIRCISKILKPIMIILFPEVPEEHPAMGAMIMNISANILGLGNAATPFGLRAMEELQRLNKHKDTATNAMVTFLAINTSSVTLIPASTIAILSAAGASNPTEIIGPTIIATTISTTVAIIAARILQKLPKYEMKKINKKIGRNY</sequence>
<feature type="transmembrane region" description="Helical" evidence="1">
    <location>
        <begin position="165"/>
        <end position="187"/>
    </location>
</feature>
<dbReference type="Pfam" id="PF07670">
    <property type="entry name" value="Gate"/>
    <property type="match status" value="1"/>
</dbReference>
<name>A0A1M4XSA8_9FIRM</name>
<proteinExistence type="predicted"/>
<accession>A0A1M4XSA8</accession>
<keyword evidence="4" id="KW-1185">Reference proteome</keyword>
<dbReference type="InterPro" id="IPR011642">
    <property type="entry name" value="Gate_dom"/>
</dbReference>
<dbReference type="STRING" id="1123404.SAMN02745784_02360"/>
<evidence type="ECO:0000256" key="1">
    <source>
        <dbReference type="SAM" id="Phobius"/>
    </source>
</evidence>
<keyword evidence="1" id="KW-0472">Membrane</keyword>
<evidence type="ECO:0000259" key="2">
    <source>
        <dbReference type="Pfam" id="PF07670"/>
    </source>
</evidence>
<dbReference type="RefSeq" id="WP_072976514.1">
    <property type="nucleotide sequence ID" value="NZ_FQTY01000013.1"/>
</dbReference>
<keyword evidence="1" id="KW-0812">Transmembrane</keyword>
<keyword evidence="1" id="KW-1133">Transmembrane helix</keyword>
<feature type="transmembrane region" description="Helical" evidence="1">
    <location>
        <begin position="133"/>
        <end position="159"/>
    </location>
</feature>
<evidence type="ECO:0000313" key="3">
    <source>
        <dbReference type="EMBL" id="SHE96447.1"/>
    </source>
</evidence>
<feature type="transmembrane region" description="Helical" evidence="1">
    <location>
        <begin position="88"/>
        <end position="112"/>
    </location>
</feature>
<reference evidence="4" key="1">
    <citation type="submission" date="2016-11" db="EMBL/GenBank/DDBJ databases">
        <authorList>
            <person name="Varghese N."/>
            <person name="Submissions S."/>
        </authorList>
    </citation>
    <scope>NUCLEOTIDE SEQUENCE [LARGE SCALE GENOMIC DNA]</scope>
    <source>
        <strain evidence="4">DSM 18095</strain>
    </source>
</reference>
<protein>
    <submittedName>
        <fullName evidence="3">Spore maturation protein A</fullName>
    </submittedName>
</protein>
<gene>
    <name evidence="3" type="ORF">SAMN02745784_02360</name>
</gene>
<dbReference type="GeneID" id="90993838"/>
<dbReference type="AlphaFoldDB" id="A0A1M4XSA8"/>